<dbReference type="InterPro" id="IPR032631">
    <property type="entry name" value="P-type_ATPase_N"/>
</dbReference>
<feature type="transmembrane region" description="Helical" evidence="13">
    <location>
        <begin position="1126"/>
        <end position="1145"/>
    </location>
</feature>
<sequence>MSQQQNERSREIELSGYALEPTSLYPKNKVRSTRYNPVTIIPKNLFEQFHRFSNIWFLTVSVFQLIPITANPTASWSTIAPFSFLLAFTFLKDAYDDHRRHKGDKLTNNSFCRCWNGVKFEQARWKDLQVGHIINVLDGEKIPADIVLLSADNSDGTCYVSRSGILGKTELKLKTAVTETHKIIFNSDEELALKRLSGTIKLDDPNNDFSHFGGDLRLKLYPKSIDLSLDNAVFRGSTLKGSNSIIGVVVYAGKETKIHMNIQKPLKKTSRIEKRVNEFVLYILLFLQLIVAFSMIFQYFVYNTNHDYNTFESYVNFVLLYNNIIPISLFVTMDIIRIFQVWIIERQTKGEIEFRTGDLNEDLGQVEYILADKTGTITENALILDTCIVGLDTYTKGGLFESYLTINDEEKPLTSHIENQFGTTLPELEKTHEKINIDTFNSSRPLIKLKDEALIEKGDSQLLHFIKCMALCNSCVIENEKNWKFIGISVEEKLLLESAKLYGLKVINMNPKNCVIEWNGALELYKVIASRPYSSITQKCSIVLEKEGEDFAILYSKGCLEQIIPLLDVGNEIKSFIDEKTKELCFKGQRTIIEGCRIISPEENFEFKKKLEIIRSSPINSEVRMEILFQDMEANLSYLGIIGIEDSISSKTQDAITNLQDAGIKIWLLSSDAEISCITAAYKSNLFKKENPVLKIHGLNSQYLCTKALQNGIMNYIYCEGVSSMVSRNQSLSYKRKMTYRRNKSINLHMRSISVRDSQQLLKEVSANYSEPENEDPDAMPFQNGAEKLLSVHTMGKEFTLRERFSSNFQLLDKSFAHDKVKFSLTIDRISFDTAFGIDETRKLLVCLLLAADSICFYGFLPQDKAKVVKLLKENTSFKPLTLAIGDGNGDIPMIQEADIGVGIINNLESQAQNYGEINVTDFAQLERLLLVYGFWNYLRITKALLLYLYKNFILTYLIFVFVWVSEFSGTLIFDGDLLIGYNILFTTVPIILLGIFDQPLSQKKIFENLQVYSIGILNKYFNAKRILKYTVFSFIQALLISVLVFYSFSSISNEGKTENIGMIGLAMYIIMVCSILFQVFCETFQYSLLYLLSHVLSISALVICVTILSSVYFDDNDLYQVGSEISNYPIAIILILTVPLVSIIPNITYKLVRALLFPTILEEIKSFSMTLKSSEKFSRLKQFSSSLKQLYKSGNITQATLEYELFDINKYTLNFLSRYIERFYKETYIAENKFYFRIITTLLWVFFTVWSLIEILWLNSALSYSLIRALCMCGFTIILFFVWTDIFHKKYVNFVIISILISIVIKFIIEMTYSQVGTITTACIPALTFILFNVDWIKNLALNVFSMTLFFFSISINYPSSNDQFQETLDILSFIIIILSIAFSSGIVGYFIDLSKRVEHKYTRLKEIGIEKTQNILAIFLPSFVSKRVKDGARYIAEDQGIVTVVFCDIYDFDTICAEYKPNELTSFLDQLFQEFDQICTVVGMTKIETVGKTYMACGGLKDSDNEMITRVREVPHARRAVELGLAMISHVQTLCLKSGAELKVKIGINSGPVTAGVVGFHKPQFSLVGDTVNTASRMCSTLMKANNIQISKETYDVLENYAGLSFDPNEVEAKGKGIMQTFIVTEIPDPNSSVKQVAEQRRGSRLSSVGQNAYDEIPTETTTTTLSKLTRYSTILDHFELKNPKEVFKRNFTGQIKKVNFFDFSCKENEVQKQFREDKLNKSRDAKYIVVSISAICFGWLLLVSILKYSYLDTCTNTPILISRIIVVTILVLVITLHNKIYLTRLYPLLIIISILFMSVSALNAYEYCEIVVDDLVAVEIMYIILILNYISGISITNLIWSNFAVYISWVITGVIYVDSSSHYYNIVLIGAFALTHLSSVYSQENHLRIHENLRILAEKEIEKTDKLLTQMMPPNVLENLKQGKPSTDRLFQVTLLYADIVGFTAWSSNKTPQEVVGMLSELFTRFDKLCVTHCVYKVHTIGDCYVVMGYTSEESRDPEIECLNMINMAKDMIRIINEVNEVNGSQLNMRIGLHTGEVIAGIIGTTIVRYDIYGPDVLIANKMESGGEAGKINVSDVTKEMLEIRYPGHFLFTFNREISVPTIGKTHRCFFVDNEVRN</sequence>
<feature type="transmembrane region" description="Helical" evidence="13">
    <location>
        <begin position="76"/>
        <end position="95"/>
    </location>
</feature>
<dbReference type="GO" id="GO:0140326">
    <property type="term" value="F:ATPase-coupled intramembrane lipid transporter activity"/>
    <property type="evidence" value="ECO:0007669"/>
    <property type="project" value="InterPro"/>
</dbReference>
<feature type="transmembrane region" description="Helical" evidence="13">
    <location>
        <begin position="978"/>
        <end position="997"/>
    </location>
</feature>
<gene>
    <name evidence="15" type="ORF">BSTOLATCC_MIC31821</name>
</gene>
<feature type="domain" description="Guanylate cyclase" evidence="14">
    <location>
        <begin position="1445"/>
        <end position="1581"/>
    </location>
</feature>
<reference evidence="15" key="1">
    <citation type="submission" date="2021-09" db="EMBL/GenBank/DDBJ databases">
        <authorList>
            <consortium name="AG Swart"/>
            <person name="Singh M."/>
            <person name="Singh A."/>
            <person name="Seah K."/>
            <person name="Emmerich C."/>
        </authorList>
    </citation>
    <scope>NUCLEOTIDE SEQUENCE</scope>
    <source>
        <strain evidence="15">ATCC30299</strain>
    </source>
</reference>
<dbReference type="GO" id="GO:0009190">
    <property type="term" value="P:cyclic nucleotide biosynthetic process"/>
    <property type="evidence" value="ECO:0007669"/>
    <property type="project" value="InterPro"/>
</dbReference>
<feature type="transmembrane region" description="Helical" evidence="13">
    <location>
        <begin position="1813"/>
        <end position="1833"/>
    </location>
</feature>
<feature type="domain" description="Guanylate cyclase" evidence="14">
    <location>
        <begin position="1937"/>
        <end position="2067"/>
    </location>
</feature>
<dbReference type="SMART" id="SM00044">
    <property type="entry name" value="CYCc"/>
    <property type="match status" value="2"/>
</dbReference>
<dbReference type="PANTHER" id="PTHR24092">
    <property type="entry name" value="PROBABLE PHOSPHOLIPID-TRANSPORTING ATPASE"/>
    <property type="match status" value="1"/>
</dbReference>
<dbReference type="InterPro" id="IPR036412">
    <property type="entry name" value="HAD-like_sf"/>
</dbReference>
<keyword evidence="5 11" id="KW-0067">ATP-binding</keyword>
<evidence type="ECO:0000256" key="13">
    <source>
        <dbReference type="SAM" id="Phobius"/>
    </source>
</evidence>
<dbReference type="InterPro" id="IPR006539">
    <property type="entry name" value="P-type_ATPase_IV"/>
</dbReference>
<dbReference type="PRINTS" id="PR00119">
    <property type="entry name" value="CATATPASE"/>
</dbReference>
<feature type="binding site" evidence="12">
    <location>
        <position position="887"/>
    </location>
    <ligand>
        <name>Mg(2+)</name>
        <dbReference type="ChEBI" id="CHEBI:18420"/>
    </ligand>
</feature>
<dbReference type="SUPFAM" id="SSF81665">
    <property type="entry name" value="Calcium ATPase, transmembrane domain M"/>
    <property type="match status" value="1"/>
</dbReference>
<dbReference type="SFLD" id="SFLDG00002">
    <property type="entry name" value="C1.7:_P-type_atpase_like"/>
    <property type="match status" value="1"/>
</dbReference>
<dbReference type="GO" id="GO:0005886">
    <property type="term" value="C:plasma membrane"/>
    <property type="evidence" value="ECO:0007669"/>
    <property type="project" value="TreeGrafter"/>
</dbReference>
<feature type="transmembrane region" description="Helical" evidence="13">
    <location>
        <begin position="1061"/>
        <end position="1082"/>
    </location>
</feature>
<dbReference type="InterPro" id="IPR044492">
    <property type="entry name" value="P_typ_ATPase_HD_dom"/>
</dbReference>
<dbReference type="NCBIfam" id="TIGR01652">
    <property type="entry name" value="ATPase-Plipid"/>
    <property type="match status" value="1"/>
</dbReference>
<evidence type="ECO:0000256" key="11">
    <source>
        <dbReference type="PIRSR" id="PIRSR606539-2"/>
    </source>
</evidence>
<evidence type="ECO:0000313" key="15">
    <source>
        <dbReference type="EMBL" id="CAG9322703.1"/>
    </source>
</evidence>
<feature type="transmembrane region" description="Helical" evidence="13">
    <location>
        <begin position="1316"/>
        <end position="1334"/>
    </location>
</feature>
<feature type="binding site" evidence="11">
    <location>
        <position position="590"/>
    </location>
    <ligand>
        <name>ATP</name>
        <dbReference type="ChEBI" id="CHEBI:30616"/>
    </ligand>
</feature>
<feature type="binding site" evidence="11">
    <location>
        <position position="865"/>
    </location>
    <ligand>
        <name>ATP</name>
        <dbReference type="ChEBI" id="CHEBI:30616"/>
    </ligand>
</feature>
<evidence type="ECO:0000256" key="7">
    <source>
        <dbReference type="ARBA" id="ARBA00022967"/>
    </source>
</evidence>
<feature type="binding site" evidence="11">
    <location>
        <position position="557"/>
    </location>
    <ligand>
        <name>ATP</name>
        <dbReference type="ChEBI" id="CHEBI:30616"/>
    </ligand>
</feature>
<name>A0AAU9J3E7_9CILI</name>
<evidence type="ECO:0000256" key="9">
    <source>
        <dbReference type="ARBA" id="ARBA00023136"/>
    </source>
</evidence>
<comment type="subcellular location">
    <subcellularLocation>
        <location evidence="1">Membrane</location>
        <topology evidence="1">Multi-pass membrane protein</topology>
    </subcellularLocation>
</comment>
<evidence type="ECO:0000256" key="2">
    <source>
        <dbReference type="ARBA" id="ARBA00022692"/>
    </source>
</evidence>
<dbReference type="GO" id="GO:0045332">
    <property type="term" value="P:phospholipid translocation"/>
    <property type="evidence" value="ECO:0007669"/>
    <property type="project" value="TreeGrafter"/>
</dbReference>
<feature type="transmembrane region" description="Helical" evidence="13">
    <location>
        <begin position="1840"/>
        <end position="1860"/>
    </location>
</feature>
<feature type="binding site" evidence="11">
    <location>
        <position position="374"/>
    </location>
    <ligand>
        <name>ATP</name>
        <dbReference type="ChEBI" id="CHEBI:30616"/>
    </ligand>
</feature>
<dbReference type="EMBL" id="CAJZBQ010000032">
    <property type="protein sequence ID" value="CAG9322703.1"/>
    <property type="molecule type" value="Genomic_DNA"/>
</dbReference>
<evidence type="ECO:0000259" key="14">
    <source>
        <dbReference type="PROSITE" id="PS50125"/>
    </source>
</evidence>
<dbReference type="InterPro" id="IPR029787">
    <property type="entry name" value="Nucleotide_cyclase"/>
</dbReference>
<dbReference type="GO" id="GO:0005524">
    <property type="term" value="F:ATP binding"/>
    <property type="evidence" value="ECO:0007669"/>
    <property type="project" value="UniProtKB-KW"/>
</dbReference>
<feature type="binding site" evidence="11">
    <location>
        <position position="672"/>
    </location>
    <ligand>
        <name>ATP</name>
        <dbReference type="ChEBI" id="CHEBI:30616"/>
    </ligand>
</feature>
<dbReference type="Proteomes" id="UP001162131">
    <property type="component" value="Unassembled WGS sequence"/>
</dbReference>
<dbReference type="InterPro" id="IPR032630">
    <property type="entry name" value="P_typ_ATPase_c"/>
</dbReference>
<dbReference type="InterPro" id="IPR001054">
    <property type="entry name" value="A/G_cyclase"/>
</dbReference>
<feature type="transmembrane region" description="Helical" evidence="13">
    <location>
        <begin position="314"/>
        <end position="336"/>
    </location>
</feature>
<feature type="transmembrane region" description="Helical" evidence="13">
    <location>
        <begin position="1235"/>
        <end position="1254"/>
    </location>
</feature>
<dbReference type="Gene3D" id="2.70.150.10">
    <property type="entry name" value="Calcium-transporting ATPase, cytoplasmic transduction domain A"/>
    <property type="match status" value="1"/>
</dbReference>
<evidence type="ECO:0000256" key="8">
    <source>
        <dbReference type="ARBA" id="ARBA00022989"/>
    </source>
</evidence>
<dbReference type="InterPro" id="IPR023299">
    <property type="entry name" value="ATPase_P-typ_cyto_dom_N"/>
</dbReference>
<feature type="transmembrane region" description="Helical" evidence="13">
    <location>
        <begin position="1866"/>
        <end position="1884"/>
    </location>
</feature>
<organism evidence="15 16">
    <name type="scientific">Blepharisma stoltei</name>
    <dbReference type="NCBI Taxonomy" id="1481888"/>
    <lineage>
        <taxon>Eukaryota</taxon>
        <taxon>Sar</taxon>
        <taxon>Alveolata</taxon>
        <taxon>Ciliophora</taxon>
        <taxon>Postciliodesmatophora</taxon>
        <taxon>Heterotrichea</taxon>
        <taxon>Heterotrichida</taxon>
        <taxon>Blepharismidae</taxon>
        <taxon>Blepharisma</taxon>
    </lineage>
</organism>
<feature type="transmembrane region" description="Helical" evidence="13">
    <location>
        <begin position="1089"/>
        <end position="1114"/>
    </location>
</feature>
<dbReference type="Gene3D" id="3.30.70.1230">
    <property type="entry name" value="Nucleotide cyclase"/>
    <property type="match status" value="2"/>
</dbReference>
<evidence type="ECO:0000256" key="12">
    <source>
        <dbReference type="PIRSR" id="PIRSR606539-3"/>
    </source>
</evidence>
<dbReference type="InterPro" id="IPR023214">
    <property type="entry name" value="HAD_sf"/>
</dbReference>
<dbReference type="Pfam" id="PF00211">
    <property type="entry name" value="Guanylate_cyc"/>
    <property type="match status" value="2"/>
</dbReference>
<feature type="transmembrane region" description="Helical" evidence="13">
    <location>
        <begin position="1372"/>
        <end position="1393"/>
    </location>
</feature>
<dbReference type="SUPFAM" id="SSF55073">
    <property type="entry name" value="Nucleotide cyclase"/>
    <property type="match status" value="2"/>
</dbReference>
<keyword evidence="4 11" id="KW-0547">Nucleotide-binding</keyword>
<feature type="active site" description="4-aspartylphosphate intermediate" evidence="10">
    <location>
        <position position="372"/>
    </location>
</feature>
<evidence type="ECO:0000256" key="3">
    <source>
        <dbReference type="ARBA" id="ARBA00022723"/>
    </source>
</evidence>
<evidence type="ECO:0000313" key="16">
    <source>
        <dbReference type="Proteomes" id="UP001162131"/>
    </source>
</evidence>
<dbReference type="SUPFAM" id="SSF81660">
    <property type="entry name" value="Metal cation-transporting ATPase, ATP-binding domain N"/>
    <property type="match status" value="1"/>
</dbReference>
<evidence type="ECO:0000256" key="5">
    <source>
        <dbReference type="ARBA" id="ARBA00022840"/>
    </source>
</evidence>
<feature type="transmembrane region" description="Helical" evidence="13">
    <location>
        <begin position="945"/>
        <end position="966"/>
    </location>
</feature>
<feature type="binding site" evidence="11">
    <location>
        <position position="372"/>
    </location>
    <ligand>
        <name>ATP</name>
        <dbReference type="ChEBI" id="CHEBI:30616"/>
    </ligand>
</feature>
<dbReference type="SFLD" id="SFLDS00003">
    <property type="entry name" value="Haloacid_Dehalogenase"/>
    <property type="match status" value="1"/>
</dbReference>
<dbReference type="SUPFAM" id="SSF56784">
    <property type="entry name" value="HAD-like"/>
    <property type="match status" value="1"/>
</dbReference>
<dbReference type="SUPFAM" id="SSF81653">
    <property type="entry name" value="Calcium ATPase, transduction domain A"/>
    <property type="match status" value="1"/>
</dbReference>
<evidence type="ECO:0000256" key="10">
    <source>
        <dbReference type="PIRSR" id="PIRSR606539-1"/>
    </source>
</evidence>
<proteinExistence type="predicted"/>
<feature type="transmembrane region" description="Helical" evidence="13">
    <location>
        <begin position="1730"/>
        <end position="1751"/>
    </location>
</feature>
<accession>A0AAU9J3E7</accession>
<evidence type="ECO:0000256" key="4">
    <source>
        <dbReference type="ARBA" id="ARBA00022741"/>
    </source>
</evidence>
<feature type="binding site" evidence="12">
    <location>
        <position position="891"/>
    </location>
    <ligand>
        <name>Mg(2+)</name>
        <dbReference type="ChEBI" id="CHEBI:18420"/>
    </ligand>
</feature>
<keyword evidence="8 13" id="KW-1133">Transmembrane helix</keyword>
<dbReference type="Gene3D" id="3.40.1110.10">
    <property type="entry name" value="Calcium-transporting ATPase, cytoplasmic domain N"/>
    <property type="match status" value="1"/>
</dbReference>
<feature type="binding site" evidence="11">
    <location>
        <position position="373"/>
    </location>
    <ligand>
        <name>ATP</name>
        <dbReference type="ChEBI" id="CHEBI:30616"/>
    </ligand>
</feature>
<feature type="binding site" evidence="11">
    <location>
        <position position="492"/>
    </location>
    <ligand>
        <name>ATP</name>
        <dbReference type="ChEBI" id="CHEBI:30616"/>
    </ligand>
</feature>
<dbReference type="Pfam" id="PF16212">
    <property type="entry name" value="PhoLip_ATPase_C"/>
    <property type="match status" value="1"/>
</dbReference>
<dbReference type="PROSITE" id="PS00154">
    <property type="entry name" value="ATPASE_E1_E2"/>
    <property type="match status" value="1"/>
</dbReference>
<keyword evidence="9 13" id="KW-0472">Membrane</keyword>
<dbReference type="PROSITE" id="PS50125">
    <property type="entry name" value="GUANYLATE_CYCLASE_2"/>
    <property type="match status" value="2"/>
</dbReference>
<feature type="transmembrane region" description="Helical" evidence="13">
    <location>
        <begin position="1788"/>
        <end position="1807"/>
    </location>
</feature>
<feature type="binding site" evidence="12">
    <location>
        <position position="374"/>
    </location>
    <ligand>
        <name>Mg(2+)</name>
        <dbReference type="ChEBI" id="CHEBI:18420"/>
    </ligand>
</feature>
<feature type="transmembrane region" description="Helical" evidence="13">
    <location>
        <begin position="1292"/>
        <end position="1310"/>
    </location>
</feature>
<evidence type="ECO:0000256" key="6">
    <source>
        <dbReference type="ARBA" id="ARBA00022842"/>
    </source>
</evidence>
<feature type="transmembrane region" description="Helical" evidence="13">
    <location>
        <begin position="1266"/>
        <end position="1285"/>
    </location>
</feature>
<keyword evidence="16" id="KW-1185">Reference proteome</keyword>
<feature type="transmembrane region" description="Helical" evidence="13">
    <location>
        <begin position="52"/>
        <end position="70"/>
    </location>
</feature>
<dbReference type="GO" id="GO:0035556">
    <property type="term" value="P:intracellular signal transduction"/>
    <property type="evidence" value="ECO:0007669"/>
    <property type="project" value="InterPro"/>
</dbReference>
<dbReference type="InterPro" id="IPR023298">
    <property type="entry name" value="ATPase_P-typ_TM_dom_sf"/>
</dbReference>
<dbReference type="InterPro" id="IPR008250">
    <property type="entry name" value="ATPase_P-typ_transduc_dom_A_sf"/>
</dbReference>
<keyword evidence="7" id="KW-1278">Translocase</keyword>
<keyword evidence="2 13" id="KW-0812">Transmembrane</keyword>
<comment type="caution">
    <text evidence="15">The sequence shown here is derived from an EMBL/GenBank/DDBJ whole genome shotgun (WGS) entry which is preliminary data.</text>
</comment>
<feature type="transmembrane region" description="Helical" evidence="13">
    <location>
        <begin position="279"/>
        <end position="302"/>
    </location>
</feature>
<dbReference type="Gene3D" id="3.40.50.1000">
    <property type="entry name" value="HAD superfamily/HAD-like"/>
    <property type="match status" value="1"/>
</dbReference>
<feature type="transmembrane region" description="Helical" evidence="13">
    <location>
        <begin position="1763"/>
        <end position="1781"/>
    </location>
</feature>
<dbReference type="Pfam" id="PF16209">
    <property type="entry name" value="PhoLip_ATPase_N"/>
    <property type="match status" value="1"/>
</dbReference>
<keyword evidence="3 12" id="KW-0479">Metal-binding</keyword>
<protein>
    <recommendedName>
        <fullName evidence="14">Guanylate cyclase domain-containing protein</fullName>
    </recommendedName>
</protein>
<feature type="transmembrane region" description="Helical" evidence="13">
    <location>
        <begin position="1027"/>
        <end position="1049"/>
    </location>
</feature>
<feature type="binding site" evidence="11">
    <location>
        <position position="891"/>
    </location>
    <ligand>
        <name>ATP</name>
        <dbReference type="ChEBI" id="CHEBI:30616"/>
    </ligand>
</feature>
<dbReference type="SFLD" id="SFLDF00027">
    <property type="entry name" value="p-type_atpase"/>
    <property type="match status" value="1"/>
</dbReference>
<dbReference type="CDD" id="cd07302">
    <property type="entry name" value="CHD"/>
    <property type="match status" value="2"/>
</dbReference>
<dbReference type="InterPro" id="IPR018303">
    <property type="entry name" value="ATPase_P-typ_P_site"/>
</dbReference>
<feature type="transmembrane region" description="Helical" evidence="13">
    <location>
        <begin position="1341"/>
        <end position="1360"/>
    </location>
</feature>
<keyword evidence="6 12" id="KW-0460">Magnesium</keyword>
<feature type="binding site" evidence="12">
    <location>
        <position position="372"/>
    </location>
    <ligand>
        <name>Mg(2+)</name>
        <dbReference type="ChEBI" id="CHEBI:18420"/>
    </ligand>
</feature>
<evidence type="ECO:0000256" key="1">
    <source>
        <dbReference type="ARBA" id="ARBA00004141"/>
    </source>
</evidence>
<dbReference type="GO" id="GO:0000287">
    <property type="term" value="F:magnesium ion binding"/>
    <property type="evidence" value="ECO:0007669"/>
    <property type="project" value="InterPro"/>
</dbReference>
<comment type="cofactor">
    <cofactor evidence="12">
        <name>Mg(2+)</name>
        <dbReference type="ChEBI" id="CHEBI:18420"/>
    </cofactor>
</comment>